<accession>A0AAE4HXL6</accession>
<proteinExistence type="predicted"/>
<dbReference type="Proteomes" id="UP001180515">
    <property type="component" value="Unassembled WGS sequence"/>
</dbReference>
<comment type="caution">
    <text evidence="1">The sequence shown here is derived from an EMBL/GenBank/DDBJ whole genome shotgun (WGS) entry which is preliminary data.</text>
</comment>
<sequence length="65" mass="7673">MYLCNQINKIRARQRLSRNIVIVSLMKGTGWSRLKDENTLKEFEQFNLIKFPELGGMMLKEGEVR</sequence>
<name>A0AAE4HXL6_9STRE</name>
<protein>
    <submittedName>
        <fullName evidence="1">Uncharacterized protein</fullName>
    </submittedName>
</protein>
<dbReference type="EMBL" id="JARQAG010000020">
    <property type="protein sequence ID" value="MDT2732514.1"/>
    <property type="molecule type" value="Genomic_DNA"/>
</dbReference>
<evidence type="ECO:0000313" key="1">
    <source>
        <dbReference type="EMBL" id="MDT2732514.1"/>
    </source>
</evidence>
<evidence type="ECO:0000313" key="2">
    <source>
        <dbReference type="Proteomes" id="UP001180515"/>
    </source>
</evidence>
<dbReference type="AlphaFoldDB" id="A0AAE4HXL6"/>
<organism evidence="1 2">
    <name type="scientific">Streptococcus parauberis</name>
    <dbReference type="NCBI Taxonomy" id="1348"/>
    <lineage>
        <taxon>Bacteria</taxon>
        <taxon>Bacillati</taxon>
        <taxon>Bacillota</taxon>
        <taxon>Bacilli</taxon>
        <taxon>Lactobacillales</taxon>
        <taxon>Streptococcaceae</taxon>
        <taxon>Streptococcus</taxon>
    </lineage>
</organism>
<gene>
    <name evidence="1" type="ORF">P7G31_09830</name>
</gene>
<reference evidence="1" key="1">
    <citation type="submission" date="2023-03" db="EMBL/GenBank/DDBJ databases">
        <authorList>
            <person name="Shen W."/>
            <person name="Cai J."/>
        </authorList>
    </citation>
    <scope>NUCLEOTIDE SEQUENCE</scope>
    <source>
        <strain evidence="1">P82-2</strain>
    </source>
</reference>